<proteinExistence type="predicted"/>
<reference evidence="2" key="1">
    <citation type="journal article" date="2019" name="Int. J. Syst. Evol. Microbiol.">
        <title>The Global Catalogue of Microorganisms (GCM) 10K type strain sequencing project: providing services to taxonomists for standard genome sequencing and annotation.</title>
        <authorList>
            <consortium name="The Broad Institute Genomics Platform"/>
            <consortium name="The Broad Institute Genome Sequencing Center for Infectious Disease"/>
            <person name="Wu L."/>
            <person name="Ma J."/>
        </authorList>
    </citation>
    <scope>NUCLEOTIDE SEQUENCE [LARGE SCALE GENOMIC DNA]</scope>
    <source>
        <strain evidence="2">JCM 17983</strain>
    </source>
</reference>
<dbReference type="RefSeq" id="WP_274231026.1">
    <property type="nucleotide sequence ID" value="NZ_BAABHQ010000001.1"/>
</dbReference>
<protein>
    <submittedName>
        <fullName evidence="1">Uncharacterized protein</fullName>
    </submittedName>
</protein>
<organism evidence="1 2">
    <name type="scientific">Actinomycetospora straminea</name>
    <dbReference type="NCBI Taxonomy" id="663607"/>
    <lineage>
        <taxon>Bacteria</taxon>
        <taxon>Bacillati</taxon>
        <taxon>Actinomycetota</taxon>
        <taxon>Actinomycetes</taxon>
        <taxon>Pseudonocardiales</taxon>
        <taxon>Pseudonocardiaceae</taxon>
        <taxon>Actinomycetospora</taxon>
    </lineage>
</organism>
<comment type="caution">
    <text evidence="1">The sequence shown here is derived from an EMBL/GenBank/DDBJ whole genome shotgun (WGS) entry which is preliminary data.</text>
</comment>
<keyword evidence="2" id="KW-1185">Reference proteome</keyword>
<evidence type="ECO:0000313" key="1">
    <source>
        <dbReference type="EMBL" id="GAA4860271.1"/>
    </source>
</evidence>
<gene>
    <name evidence="1" type="ORF">GCM10023203_04340</name>
</gene>
<name>A0ABP9DUA9_9PSEU</name>
<evidence type="ECO:0000313" key="2">
    <source>
        <dbReference type="Proteomes" id="UP001500457"/>
    </source>
</evidence>
<dbReference type="Proteomes" id="UP001500457">
    <property type="component" value="Unassembled WGS sequence"/>
</dbReference>
<dbReference type="EMBL" id="BAABHQ010000001">
    <property type="protein sequence ID" value="GAA4860271.1"/>
    <property type="molecule type" value="Genomic_DNA"/>
</dbReference>
<sequence>MFRSRRTAGRHRLGAPGLVWCRTLPQVEAALAVPHIARRGLVERFLAGSRHLRPAFEPAPAAAVAVAVPAAA</sequence>
<accession>A0ABP9DUA9</accession>